<dbReference type="Proteomes" id="UP000294558">
    <property type="component" value="Unassembled WGS sequence"/>
</dbReference>
<dbReference type="PROSITE" id="PS50895">
    <property type="entry name" value="SURF1"/>
    <property type="match status" value="1"/>
</dbReference>
<dbReference type="GO" id="GO:0005886">
    <property type="term" value="C:plasma membrane"/>
    <property type="evidence" value="ECO:0007669"/>
    <property type="project" value="UniProtKB-SubCell"/>
</dbReference>
<dbReference type="EMBL" id="SOAU01000001">
    <property type="protein sequence ID" value="TDT16616.1"/>
    <property type="molecule type" value="Genomic_DNA"/>
</dbReference>
<reference evidence="8 9" key="1">
    <citation type="submission" date="2019-03" db="EMBL/GenBank/DDBJ databases">
        <title>Sequencing the genomes of 1000 actinobacteria strains.</title>
        <authorList>
            <person name="Klenk H.-P."/>
        </authorList>
    </citation>
    <scope>NUCLEOTIDE SEQUENCE [LARGE SCALE GENOMIC DNA]</scope>
    <source>
        <strain evidence="8 9">DSM 18936</strain>
    </source>
</reference>
<dbReference type="AlphaFoldDB" id="A0A4R7I1X3"/>
<feature type="transmembrane region" description="Helical" evidence="6">
    <location>
        <begin position="214"/>
        <end position="233"/>
    </location>
</feature>
<protein>
    <recommendedName>
        <fullName evidence="6">SURF1-like protein</fullName>
    </recommendedName>
</protein>
<evidence type="ECO:0000256" key="2">
    <source>
        <dbReference type="ARBA" id="ARBA00007165"/>
    </source>
</evidence>
<feature type="transmembrane region" description="Helical" evidence="6">
    <location>
        <begin position="12"/>
        <end position="32"/>
    </location>
</feature>
<evidence type="ECO:0000256" key="1">
    <source>
        <dbReference type="ARBA" id="ARBA00004370"/>
    </source>
</evidence>
<keyword evidence="3 6" id="KW-0812">Transmembrane</keyword>
<name>A0A4R7I1X3_9ACTN</name>
<comment type="subcellular location">
    <subcellularLocation>
        <location evidence="6">Cell membrane</location>
        <topology evidence="6">Multi-pass membrane protein</topology>
    </subcellularLocation>
    <subcellularLocation>
        <location evidence="1">Membrane</location>
    </subcellularLocation>
</comment>
<evidence type="ECO:0000256" key="6">
    <source>
        <dbReference type="RuleBase" id="RU363076"/>
    </source>
</evidence>
<dbReference type="PANTHER" id="PTHR23427">
    <property type="entry name" value="SURFEIT LOCUS PROTEIN"/>
    <property type="match status" value="1"/>
</dbReference>
<evidence type="ECO:0000256" key="3">
    <source>
        <dbReference type="ARBA" id="ARBA00022692"/>
    </source>
</evidence>
<comment type="similarity">
    <text evidence="2 6">Belongs to the SURF1 family.</text>
</comment>
<evidence type="ECO:0000256" key="5">
    <source>
        <dbReference type="ARBA" id="ARBA00023136"/>
    </source>
</evidence>
<feature type="region of interest" description="Disordered" evidence="7">
    <location>
        <begin position="240"/>
        <end position="266"/>
    </location>
</feature>
<dbReference type="RefSeq" id="WP_166657521.1">
    <property type="nucleotide sequence ID" value="NZ_SOAU01000001.1"/>
</dbReference>
<evidence type="ECO:0000313" key="8">
    <source>
        <dbReference type="EMBL" id="TDT16616.1"/>
    </source>
</evidence>
<sequence length="266" mass="29245">MYRFLLRPKWIAFHLVVVFGIVLMINLGFWQLRRLDERQEFNATVEARYDVAAAPLDEVLTPTTDPDDVEWRQVTVSGTYLPEGAFSVVNRSQNGAAGVNVAVPMRLDDGRILIVNRGFVPLVSGDAPPVPGIDVDLVGRLRETEVRRTGQLSDPADGVLTEAQRIDLDRLAAQLDGDVVPMYVDLIESTPPEPDGPPFPIAPPELSEGNHLSYAFQWFIFSIAVAVGWVLAVRHSVRSRREEQSAAAPDADSDEPAPTEPADQPA</sequence>
<dbReference type="Pfam" id="PF02104">
    <property type="entry name" value="SURF1"/>
    <property type="match status" value="1"/>
</dbReference>
<dbReference type="InterPro" id="IPR002994">
    <property type="entry name" value="Surf1/Shy1"/>
</dbReference>
<evidence type="ECO:0000256" key="4">
    <source>
        <dbReference type="ARBA" id="ARBA00022989"/>
    </source>
</evidence>
<organism evidence="8 9">
    <name type="scientific">Ilumatobacter fluminis</name>
    <dbReference type="NCBI Taxonomy" id="467091"/>
    <lineage>
        <taxon>Bacteria</taxon>
        <taxon>Bacillati</taxon>
        <taxon>Actinomycetota</taxon>
        <taxon>Acidimicrobiia</taxon>
        <taxon>Acidimicrobiales</taxon>
        <taxon>Ilumatobacteraceae</taxon>
        <taxon>Ilumatobacter</taxon>
    </lineage>
</organism>
<accession>A0A4R7I1X3</accession>
<evidence type="ECO:0000256" key="7">
    <source>
        <dbReference type="SAM" id="MobiDB-lite"/>
    </source>
</evidence>
<keyword evidence="5 6" id="KW-0472">Membrane</keyword>
<comment type="caution">
    <text evidence="8">The sequence shown here is derived from an EMBL/GenBank/DDBJ whole genome shotgun (WGS) entry which is preliminary data.</text>
</comment>
<gene>
    <name evidence="8" type="ORF">BDK89_2208</name>
</gene>
<keyword evidence="9" id="KW-1185">Reference proteome</keyword>
<evidence type="ECO:0000313" key="9">
    <source>
        <dbReference type="Proteomes" id="UP000294558"/>
    </source>
</evidence>
<dbReference type="CDD" id="cd06662">
    <property type="entry name" value="SURF1"/>
    <property type="match status" value="1"/>
</dbReference>
<dbReference type="InterPro" id="IPR045214">
    <property type="entry name" value="Surf1/Surf4"/>
</dbReference>
<proteinExistence type="inferred from homology"/>
<dbReference type="PANTHER" id="PTHR23427:SF2">
    <property type="entry name" value="SURFEIT LOCUS PROTEIN 1"/>
    <property type="match status" value="1"/>
</dbReference>
<keyword evidence="4 6" id="KW-1133">Transmembrane helix</keyword>
<keyword evidence="6" id="KW-1003">Cell membrane</keyword>